<dbReference type="InterPro" id="IPR005572">
    <property type="entry name" value="Anti-sigma_E_RseA_N"/>
</dbReference>
<feature type="compositionally biased region" description="Polar residues" evidence="1">
    <location>
        <begin position="246"/>
        <end position="261"/>
    </location>
</feature>
<evidence type="ECO:0000256" key="2">
    <source>
        <dbReference type="SAM" id="Phobius"/>
    </source>
</evidence>
<feature type="compositionally biased region" description="Low complexity" evidence="1">
    <location>
        <begin position="277"/>
        <end position="292"/>
    </location>
</feature>
<feature type="region of interest" description="Disordered" evidence="1">
    <location>
        <begin position="192"/>
        <end position="292"/>
    </location>
</feature>
<organism evidence="4 5">
    <name type="scientific">Stenotrophomonas acidaminiphila</name>
    <dbReference type="NCBI Taxonomy" id="128780"/>
    <lineage>
        <taxon>Bacteria</taxon>
        <taxon>Pseudomonadati</taxon>
        <taxon>Pseudomonadota</taxon>
        <taxon>Gammaproteobacteria</taxon>
        <taxon>Lysobacterales</taxon>
        <taxon>Lysobacteraceae</taxon>
        <taxon>Stenotrophomonas</taxon>
    </lineage>
</organism>
<gene>
    <name evidence="4" type="primary">rseA</name>
    <name evidence="4" type="ORF">AOT14_12860</name>
</gene>
<dbReference type="InterPro" id="IPR036147">
    <property type="entry name" value="Anti-sigma_E_RseA_N_sf"/>
</dbReference>
<proteinExistence type="predicted"/>
<name>A0A0S1AY48_9GAMM</name>
<dbReference type="KEGG" id="sacz:AOT14_12860"/>
<dbReference type="InterPro" id="IPR052383">
    <property type="entry name" value="Anti-sigma-E_RseA-like"/>
</dbReference>
<dbReference type="PANTHER" id="PTHR38104">
    <property type="match status" value="1"/>
</dbReference>
<dbReference type="Proteomes" id="UP000061010">
    <property type="component" value="Chromosome"/>
</dbReference>
<evidence type="ECO:0000313" key="4">
    <source>
        <dbReference type="EMBL" id="ALJ27689.1"/>
    </source>
</evidence>
<dbReference type="PANTHER" id="PTHR38104:SF1">
    <property type="entry name" value="ANTI-SIGMA-E FACTOR RSEA"/>
    <property type="match status" value="1"/>
</dbReference>
<keyword evidence="2" id="KW-0812">Transmembrane</keyword>
<feature type="transmembrane region" description="Helical" evidence="2">
    <location>
        <begin position="109"/>
        <end position="127"/>
    </location>
</feature>
<evidence type="ECO:0000313" key="5">
    <source>
        <dbReference type="Proteomes" id="UP000061010"/>
    </source>
</evidence>
<dbReference type="Pfam" id="PF03872">
    <property type="entry name" value="RseA_N"/>
    <property type="match status" value="1"/>
</dbReference>
<accession>A0A0S1AY48</accession>
<evidence type="ECO:0000256" key="1">
    <source>
        <dbReference type="SAM" id="MobiDB-lite"/>
    </source>
</evidence>
<dbReference type="RefSeq" id="WP_054664344.1">
    <property type="nucleotide sequence ID" value="NZ_JBMPNL010000008.1"/>
</dbReference>
<dbReference type="OrthoDB" id="5298512at2"/>
<feature type="compositionally biased region" description="Low complexity" evidence="1">
    <location>
        <begin position="196"/>
        <end position="220"/>
    </location>
</feature>
<dbReference type="SUPFAM" id="SSF89069">
    <property type="entry name" value="N-terminal, cytoplasmic domain of anti-sigmaE factor RseA"/>
    <property type="match status" value="1"/>
</dbReference>
<protein>
    <submittedName>
        <fullName evidence="4">Anti-sigma factor RseA</fullName>
    </submittedName>
</protein>
<dbReference type="AlphaFoldDB" id="A0A0S1AY48"/>
<feature type="domain" description="Anti sigma-E protein RseA N-terminal" evidence="3">
    <location>
        <begin position="24"/>
        <end position="94"/>
    </location>
</feature>
<sequence length="292" mass="29717">MNVSGRVDAAAGNTADKFELHYRQQLSALVDGELPTDEARFLLRRLEHDGELSGCQERWQLLGDVLRGQACAPAPAGFDLRIRAAIEAGAGQASPASERQARRGGWRRWGGGAALAASVAAVALFMARGQLPGPAVPETVIATAAQVPAATVVADADPAAGAGTEAGTEAGLAAAAPAVAAVALRRADASVRRGSATRTQQAARSVAARQAEPARAVAAQAPPPALRRDPFADPGGVLQARPWPRSSLSPALSGTALNASAPTEGGATFYPFEPRLPSQGGQAAPDAQPARP</sequence>
<dbReference type="GO" id="GO:0016989">
    <property type="term" value="F:sigma factor antagonist activity"/>
    <property type="evidence" value="ECO:0007669"/>
    <property type="project" value="InterPro"/>
</dbReference>
<dbReference type="Gene3D" id="1.10.10.880">
    <property type="entry name" value="Anti sigma-E protein RseA, N-terminal domain"/>
    <property type="match status" value="1"/>
</dbReference>
<reference evidence="4 5" key="1">
    <citation type="journal article" date="2015" name="Genome Announc.">
        <title>Complete Genome Sequencing of Stenotrophomonas acidaminiphila ZAC14D2_NAIMI4_2, a Multidrug-Resistant Strain Isolated from Sediments of a Polluted River in Mexico, Uncovers New Antibiotic Resistance Genes and a Novel Class-II Lasso Peptide Biosynthesis Gene Cluster.</title>
        <authorList>
            <person name="Vinuesa P."/>
            <person name="Ochoa-Sanchez L.E."/>
        </authorList>
    </citation>
    <scope>NUCLEOTIDE SEQUENCE [LARGE SCALE GENOMIC DNA]</scope>
    <source>
        <strain evidence="4 5">ZAC14D2_NAIMI4_2</strain>
    </source>
</reference>
<keyword evidence="2" id="KW-0472">Membrane</keyword>
<dbReference type="CDD" id="cd16328">
    <property type="entry name" value="RseA_N"/>
    <property type="match status" value="1"/>
</dbReference>
<dbReference type="PATRIC" id="fig|128780.6.peg.1294"/>
<dbReference type="EMBL" id="CP012900">
    <property type="protein sequence ID" value="ALJ27689.1"/>
    <property type="molecule type" value="Genomic_DNA"/>
</dbReference>
<evidence type="ECO:0000259" key="3">
    <source>
        <dbReference type="Pfam" id="PF03872"/>
    </source>
</evidence>
<keyword evidence="2" id="KW-1133">Transmembrane helix</keyword>
<keyword evidence="5" id="KW-1185">Reference proteome</keyword>